<evidence type="ECO:0000313" key="1">
    <source>
        <dbReference type="EMBL" id="KAF2192646.1"/>
    </source>
</evidence>
<evidence type="ECO:0000313" key="2">
    <source>
        <dbReference type="Proteomes" id="UP000800200"/>
    </source>
</evidence>
<reference evidence="1" key="1">
    <citation type="journal article" date="2020" name="Stud. Mycol.">
        <title>101 Dothideomycetes genomes: a test case for predicting lifestyles and emergence of pathogens.</title>
        <authorList>
            <person name="Haridas S."/>
            <person name="Albert R."/>
            <person name="Binder M."/>
            <person name="Bloem J."/>
            <person name="Labutti K."/>
            <person name="Salamov A."/>
            <person name="Andreopoulos B."/>
            <person name="Baker S."/>
            <person name="Barry K."/>
            <person name="Bills G."/>
            <person name="Bluhm B."/>
            <person name="Cannon C."/>
            <person name="Castanera R."/>
            <person name="Culley D."/>
            <person name="Daum C."/>
            <person name="Ezra D."/>
            <person name="Gonzalez J."/>
            <person name="Henrissat B."/>
            <person name="Kuo A."/>
            <person name="Liang C."/>
            <person name="Lipzen A."/>
            <person name="Lutzoni F."/>
            <person name="Magnuson J."/>
            <person name="Mondo S."/>
            <person name="Nolan M."/>
            <person name="Ohm R."/>
            <person name="Pangilinan J."/>
            <person name="Park H.-J."/>
            <person name="Ramirez L."/>
            <person name="Alfaro M."/>
            <person name="Sun H."/>
            <person name="Tritt A."/>
            <person name="Yoshinaga Y."/>
            <person name="Zwiers L.-H."/>
            <person name="Turgeon B."/>
            <person name="Goodwin S."/>
            <person name="Spatafora J."/>
            <person name="Crous P."/>
            <person name="Grigoriev I."/>
        </authorList>
    </citation>
    <scope>NUCLEOTIDE SEQUENCE</scope>
    <source>
        <strain evidence="1">CBS 207.26</strain>
    </source>
</reference>
<proteinExistence type="predicted"/>
<sequence length="83" mass="9137">MPVAKGSRHVFALCACGRAKPISDQRTWSLANTFLSDPVLLCDWTGCDILLAISPKYSTALVLPHRAYEKCGGDQPQIFVWSI</sequence>
<accession>A0A6A6ERX2</accession>
<protein>
    <submittedName>
        <fullName evidence="1">Uncharacterized protein</fullName>
    </submittedName>
</protein>
<keyword evidence="2" id="KW-1185">Reference proteome</keyword>
<gene>
    <name evidence="1" type="ORF">K469DRAFT_316099</name>
</gene>
<dbReference type="EMBL" id="ML994615">
    <property type="protein sequence ID" value="KAF2192646.1"/>
    <property type="molecule type" value="Genomic_DNA"/>
</dbReference>
<dbReference type="Proteomes" id="UP000800200">
    <property type="component" value="Unassembled WGS sequence"/>
</dbReference>
<name>A0A6A6ERX2_9PEZI</name>
<dbReference type="AlphaFoldDB" id="A0A6A6ERX2"/>
<organism evidence="1 2">
    <name type="scientific">Zopfia rhizophila CBS 207.26</name>
    <dbReference type="NCBI Taxonomy" id="1314779"/>
    <lineage>
        <taxon>Eukaryota</taxon>
        <taxon>Fungi</taxon>
        <taxon>Dikarya</taxon>
        <taxon>Ascomycota</taxon>
        <taxon>Pezizomycotina</taxon>
        <taxon>Dothideomycetes</taxon>
        <taxon>Dothideomycetes incertae sedis</taxon>
        <taxon>Zopfiaceae</taxon>
        <taxon>Zopfia</taxon>
    </lineage>
</organism>